<reference evidence="1" key="1">
    <citation type="submission" date="2014-11" db="EMBL/GenBank/DDBJ databases">
        <authorList>
            <person name="Amaro Gonzalez C."/>
        </authorList>
    </citation>
    <scope>NUCLEOTIDE SEQUENCE</scope>
</reference>
<dbReference type="AlphaFoldDB" id="A0A0E9XWQ8"/>
<name>A0A0E9XWQ8_ANGAN</name>
<proteinExistence type="predicted"/>
<accession>A0A0E9XWQ8</accession>
<reference evidence="1" key="2">
    <citation type="journal article" date="2015" name="Fish Shellfish Immunol.">
        <title>Early steps in the European eel (Anguilla anguilla)-Vibrio vulnificus interaction in the gills: Role of the RtxA13 toxin.</title>
        <authorList>
            <person name="Callol A."/>
            <person name="Pajuelo D."/>
            <person name="Ebbesson L."/>
            <person name="Teles M."/>
            <person name="MacKenzie S."/>
            <person name="Amaro C."/>
        </authorList>
    </citation>
    <scope>NUCLEOTIDE SEQUENCE</scope>
</reference>
<organism evidence="1">
    <name type="scientific">Anguilla anguilla</name>
    <name type="common">European freshwater eel</name>
    <name type="synonym">Muraena anguilla</name>
    <dbReference type="NCBI Taxonomy" id="7936"/>
    <lineage>
        <taxon>Eukaryota</taxon>
        <taxon>Metazoa</taxon>
        <taxon>Chordata</taxon>
        <taxon>Craniata</taxon>
        <taxon>Vertebrata</taxon>
        <taxon>Euteleostomi</taxon>
        <taxon>Actinopterygii</taxon>
        <taxon>Neopterygii</taxon>
        <taxon>Teleostei</taxon>
        <taxon>Anguilliformes</taxon>
        <taxon>Anguillidae</taxon>
        <taxon>Anguilla</taxon>
    </lineage>
</organism>
<evidence type="ECO:0000313" key="1">
    <source>
        <dbReference type="EMBL" id="JAI06842.1"/>
    </source>
</evidence>
<dbReference type="EMBL" id="GBXM01001736">
    <property type="protein sequence ID" value="JAI06842.1"/>
    <property type="molecule type" value="Transcribed_RNA"/>
</dbReference>
<protein>
    <submittedName>
        <fullName evidence="1">Uncharacterized protein</fullName>
    </submittedName>
</protein>
<sequence>MHRFSTDFLVISQSACSGYRSAI</sequence>